<dbReference type="GO" id="GO:0016032">
    <property type="term" value="P:viral process"/>
    <property type="evidence" value="ECO:0007669"/>
    <property type="project" value="InterPro"/>
</dbReference>
<dbReference type="Pfam" id="PF00607">
    <property type="entry name" value="Gag_p24"/>
    <property type="match status" value="1"/>
</dbReference>
<evidence type="ECO:0000256" key="1">
    <source>
        <dbReference type="ARBA" id="ARBA00022723"/>
    </source>
</evidence>
<dbReference type="PANTHER" id="PTHR40389:SF3">
    <property type="entry name" value="IGE-BINDING PROTEIN"/>
    <property type="match status" value="1"/>
</dbReference>
<dbReference type="InterPro" id="IPR038124">
    <property type="entry name" value="B_retro_matrix_sf"/>
</dbReference>
<dbReference type="Pfam" id="PF00098">
    <property type="entry name" value="zf-CCHC"/>
    <property type="match status" value="1"/>
</dbReference>
<evidence type="ECO:0000256" key="4">
    <source>
        <dbReference type="PROSITE-ProRule" id="PRU00047"/>
    </source>
</evidence>
<dbReference type="SUPFAM" id="SSF47353">
    <property type="entry name" value="Retrovirus capsid dimerization domain-like"/>
    <property type="match status" value="1"/>
</dbReference>
<dbReference type="InterPro" id="IPR045345">
    <property type="entry name" value="Gag_p24_C"/>
</dbReference>
<feature type="compositionally biased region" description="Basic residues" evidence="5">
    <location>
        <begin position="154"/>
        <end position="163"/>
    </location>
</feature>
<evidence type="ECO:0000256" key="2">
    <source>
        <dbReference type="ARBA" id="ARBA00022771"/>
    </source>
</evidence>
<dbReference type="GO" id="GO:0008270">
    <property type="term" value="F:zinc ion binding"/>
    <property type="evidence" value="ECO:0007669"/>
    <property type="project" value="UniProtKB-KW"/>
</dbReference>
<dbReference type="Proteomes" id="UP000694522">
    <property type="component" value="Unplaced"/>
</dbReference>
<evidence type="ECO:0000313" key="8">
    <source>
        <dbReference type="Proteomes" id="UP000694522"/>
    </source>
</evidence>
<dbReference type="SUPFAM" id="SSF47943">
    <property type="entry name" value="Retrovirus capsid protein, N-terminal core domain"/>
    <property type="match status" value="1"/>
</dbReference>
<evidence type="ECO:0000313" key="7">
    <source>
        <dbReference type="Ensembl" id="ENSACOP00000002247.1"/>
    </source>
</evidence>
<keyword evidence="2 4" id="KW-0863">Zinc-finger</keyword>
<feature type="compositionally biased region" description="Pro residues" evidence="5">
    <location>
        <begin position="114"/>
        <end position="124"/>
    </location>
</feature>
<name>A0A8B9F2B3_9PSIT</name>
<evidence type="ECO:0000256" key="5">
    <source>
        <dbReference type="SAM" id="MobiDB-lite"/>
    </source>
</evidence>
<evidence type="ECO:0000259" key="6">
    <source>
        <dbReference type="PROSITE" id="PS50158"/>
    </source>
</evidence>
<dbReference type="InterPro" id="IPR001878">
    <property type="entry name" value="Znf_CCHC"/>
</dbReference>
<dbReference type="PROSITE" id="PS50158">
    <property type="entry name" value="ZF_CCHC"/>
    <property type="match status" value="1"/>
</dbReference>
<dbReference type="Gene3D" id="1.10.1200.30">
    <property type="match status" value="1"/>
</dbReference>
<dbReference type="PANTHER" id="PTHR40389">
    <property type="entry name" value="ENDOGENOUS RETROVIRUS GROUP K MEMBER 24 GAG POLYPROTEIN-RELATED"/>
    <property type="match status" value="1"/>
</dbReference>
<reference evidence="7" key="2">
    <citation type="submission" date="2025-09" db="UniProtKB">
        <authorList>
            <consortium name="Ensembl"/>
        </authorList>
    </citation>
    <scope>IDENTIFICATION</scope>
</reference>
<keyword evidence="3" id="KW-0862">Zinc</keyword>
<dbReference type="Ensembl" id="ENSACOT00000002313.1">
    <property type="protein sequence ID" value="ENSACOP00000002247.1"/>
    <property type="gene ID" value="ENSACOG00000001590.1"/>
</dbReference>
<dbReference type="InterPro" id="IPR008916">
    <property type="entry name" value="Retrov_capsid_C"/>
</dbReference>
<feature type="compositionally biased region" description="Polar residues" evidence="5">
    <location>
        <begin position="205"/>
        <end position="222"/>
    </location>
</feature>
<feature type="domain" description="CCHC-type" evidence="6">
    <location>
        <begin position="559"/>
        <end position="573"/>
    </location>
</feature>
<dbReference type="InterPro" id="IPR050195">
    <property type="entry name" value="Primate_lentivir_Gag_pol-like"/>
</dbReference>
<sequence length="664" mass="73389">MGAAQTKEEAAVLNLLQCILSRRGIKYEEDALKGLLQWSKEKGLFSGVGTAFEISTWEAIGIQLWDTITDGGKAAREAQKYSTLWKLIRETLRDMKSERAAAALAAEALSPVTPSVPPPEPPALPASQLPAEPPTKGSKNPDRNPFDHYTGGRTHPKTAKTVKKGFQSMPSKERSKPDIVTDPDDVEPRCEVKASTDYRPGASEYSLTSTPNRSPIDSNVSTPEEAEQPKELNDSTKELLQEVIEKLMAVTQKEGMGSFVPKGAGASPAASGLAPPSNLFNSSIQDSSSVSKRWKGVIRDAILEGSFVPQAFPVSVTPQGTNQWEAIDWKLLKKARAAVTQYGLHSQLSRQIITYILQSDLPVPHDTNQVASILLTPLQKLIFERNWQRLCDIEQAKPRQQGDPLLGVQSQMLTGSGLWAQVNRQVDFPNEVLQLSRDLALQALFSVPDGSTRFGFTSIKQGPTETFLQFIDRLHSAIEKHPHLDIPMKERLFKMLAFENASSKTKQSLATLPHGSEVADMIELANRAAQRETQKEVATFVAAAVKEALSPFLAKSKKKCYNCGKEGHIQTQCHLPRRNNIKWCKVCKINSHYTQDCRWAGNQKPSATAPCAMTTIKGFRHCITNFACMHHCIYYTEEICKQNAKSNLDCSKTRRGYCGSIPFS</sequence>
<dbReference type="InterPro" id="IPR008919">
    <property type="entry name" value="Retrov_capsid_N"/>
</dbReference>
<protein>
    <recommendedName>
        <fullName evidence="6">CCHC-type domain-containing protein</fullName>
    </recommendedName>
</protein>
<organism evidence="7 8">
    <name type="scientific">Amazona collaria</name>
    <name type="common">yellow-billed parrot</name>
    <dbReference type="NCBI Taxonomy" id="241587"/>
    <lineage>
        <taxon>Eukaryota</taxon>
        <taxon>Metazoa</taxon>
        <taxon>Chordata</taxon>
        <taxon>Craniata</taxon>
        <taxon>Vertebrata</taxon>
        <taxon>Euteleostomi</taxon>
        <taxon>Archelosauria</taxon>
        <taxon>Archosauria</taxon>
        <taxon>Dinosauria</taxon>
        <taxon>Saurischia</taxon>
        <taxon>Theropoda</taxon>
        <taxon>Coelurosauria</taxon>
        <taxon>Aves</taxon>
        <taxon>Neognathae</taxon>
        <taxon>Neoaves</taxon>
        <taxon>Telluraves</taxon>
        <taxon>Australaves</taxon>
        <taxon>Psittaciformes</taxon>
        <taxon>Psittacidae</taxon>
        <taxon>Amazona</taxon>
    </lineage>
</organism>
<accession>A0A8B9F2B3</accession>
<feature type="compositionally biased region" description="Basic and acidic residues" evidence="5">
    <location>
        <begin position="186"/>
        <end position="196"/>
    </location>
</feature>
<reference evidence="7" key="1">
    <citation type="submission" date="2025-08" db="UniProtKB">
        <authorList>
            <consortium name="Ensembl"/>
        </authorList>
    </citation>
    <scope>IDENTIFICATION</scope>
</reference>
<dbReference type="Gene3D" id="1.10.150.490">
    <property type="entry name" value="Retroviral GAG p10 protein"/>
    <property type="match status" value="1"/>
</dbReference>
<feature type="region of interest" description="Disordered" evidence="5">
    <location>
        <begin position="110"/>
        <end position="234"/>
    </location>
</feature>
<proteinExistence type="predicted"/>
<dbReference type="Gene3D" id="1.10.375.10">
    <property type="entry name" value="Human Immunodeficiency Virus Type 1 Capsid Protein"/>
    <property type="match status" value="1"/>
</dbReference>
<dbReference type="AlphaFoldDB" id="A0A8B9F2B3"/>
<keyword evidence="8" id="KW-1185">Reference proteome</keyword>
<dbReference type="SMART" id="SM00343">
    <property type="entry name" value="ZnF_C2HC"/>
    <property type="match status" value="1"/>
</dbReference>
<dbReference type="GO" id="GO:0003676">
    <property type="term" value="F:nucleic acid binding"/>
    <property type="evidence" value="ECO:0007669"/>
    <property type="project" value="InterPro"/>
</dbReference>
<dbReference type="SUPFAM" id="SSF57756">
    <property type="entry name" value="Retrovirus zinc finger-like domains"/>
    <property type="match status" value="1"/>
</dbReference>
<dbReference type="Pfam" id="PF19317">
    <property type="entry name" value="Gag_p24_C"/>
    <property type="match status" value="1"/>
</dbReference>
<keyword evidence="1" id="KW-0479">Metal-binding</keyword>
<dbReference type="Gene3D" id="4.10.60.10">
    <property type="entry name" value="Zinc finger, CCHC-type"/>
    <property type="match status" value="1"/>
</dbReference>
<dbReference type="InterPro" id="IPR036875">
    <property type="entry name" value="Znf_CCHC_sf"/>
</dbReference>
<evidence type="ECO:0000256" key="3">
    <source>
        <dbReference type="ARBA" id="ARBA00022833"/>
    </source>
</evidence>